<keyword evidence="3" id="KW-1185">Reference proteome</keyword>
<comment type="caution">
    <text evidence="2">The sequence shown here is derived from an EMBL/GenBank/DDBJ whole genome shotgun (WGS) entry which is preliminary data.</text>
</comment>
<gene>
    <name evidence="2" type="ORF">TorRG33x02_043620</name>
</gene>
<evidence type="ECO:0000313" key="2">
    <source>
        <dbReference type="EMBL" id="PON99944.1"/>
    </source>
</evidence>
<feature type="transmembrane region" description="Helical" evidence="1">
    <location>
        <begin position="20"/>
        <end position="42"/>
    </location>
</feature>
<proteinExistence type="predicted"/>
<dbReference type="OrthoDB" id="1539322at2759"/>
<reference evidence="3" key="1">
    <citation type="submission" date="2016-06" db="EMBL/GenBank/DDBJ databases">
        <title>Parallel loss of symbiosis genes in relatives of nitrogen-fixing non-legume Parasponia.</title>
        <authorList>
            <person name="Van Velzen R."/>
            <person name="Holmer R."/>
            <person name="Bu F."/>
            <person name="Rutten L."/>
            <person name="Van Zeijl A."/>
            <person name="Liu W."/>
            <person name="Santuari L."/>
            <person name="Cao Q."/>
            <person name="Sharma T."/>
            <person name="Shen D."/>
            <person name="Roswanjaya Y."/>
            <person name="Wardhani T."/>
            <person name="Kalhor M.S."/>
            <person name="Jansen J."/>
            <person name="Van den Hoogen J."/>
            <person name="Gungor B."/>
            <person name="Hartog M."/>
            <person name="Hontelez J."/>
            <person name="Verver J."/>
            <person name="Yang W.-C."/>
            <person name="Schijlen E."/>
            <person name="Repin R."/>
            <person name="Schilthuizen M."/>
            <person name="Schranz E."/>
            <person name="Heidstra R."/>
            <person name="Miyata K."/>
            <person name="Fedorova E."/>
            <person name="Kohlen W."/>
            <person name="Bisseling T."/>
            <person name="Smit S."/>
            <person name="Geurts R."/>
        </authorList>
    </citation>
    <scope>NUCLEOTIDE SEQUENCE [LARGE SCALE GENOMIC DNA]</scope>
    <source>
        <strain evidence="3">cv. RG33-2</strain>
    </source>
</reference>
<dbReference type="AlphaFoldDB" id="A0A2P5FQ74"/>
<evidence type="ECO:0000313" key="3">
    <source>
        <dbReference type="Proteomes" id="UP000237000"/>
    </source>
</evidence>
<organism evidence="2 3">
    <name type="scientific">Trema orientale</name>
    <name type="common">Charcoal tree</name>
    <name type="synonym">Celtis orientalis</name>
    <dbReference type="NCBI Taxonomy" id="63057"/>
    <lineage>
        <taxon>Eukaryota</taxon>
        <taxon>Viridiplantae</taxon>
        <taxon>Streptophyta</taxon>
        <taxon>Embryophyta</taxon>
        <taxon>Tracheophyta</taxon>
        <taxon>Spermatophyta</taxon>
        <taxon>Magnoliopsida</taxon>
        <taxon>eudicotyledons</taxon>
        <taxon>Gunneridae</taxon>
        <taxon>Pentapetalae</taxon>
        <taxon>rosids</taxon>
        <taxon>fabids</taxon>
        <taxon>Rosales</taxon>
        <taxon>Cannabaceae</taxon>
        <taxon>Trema</taxon>
    </lineage>
</organism>
<evidence type="ECO:0000256" key="1">
    <source>
        <dbReference type="SAM" id="Phobius"/>
    </source>
</evidence>
<protein>
    <recommendedName>
        <fullName evidence="4">Transmembrane protein</fullName>
    </recommendedName>
</protein>
<accession>A0A2P5FQ74</accession>
<sequence length="141" mass="16293">MTVEWILYSRLQEGFHWIIYYAPFLIAFPVIIWTVMALSAIVHVNKHRNLDILPLADSITESDMLEIDLEQDRTVQDHPLAFMKVELIVDDSDDDHLSDLIKELPSWIHRIGDNKMLKRTSSWPPLGTTSSCSKNNRAVSF</sequence>
<keyword evidence="1" id="KW-0812">Transmembrane</keyword>
<dbReference type="Proteomes" id="UP000237000">
    <property type="component" value="Unassembled WGS sequence"/>
</dbReference>
<name>A0A2P5FQ74_TREOI</name>
<dbReference type="InParanoid" id="A0A2P5FQ74"/>
<evidence type="ECO:0008006" key="4">
    <source>
        <dbReference type="Google" id="ProtNLM"/>
    </source>
</evidence>
<keyword evidence="1" id="KW-1133">Transmembrane helix</keyword>
<keyword evidence="1" id="KW-0472">Membrane</keyword>
<dbReference type="EMBL" id="JXTC01000016">
    <property type="protein sequence ID" value="PON99944.1"/>
    <property type="molecule type" value="Genomic_DNA"/>
</dbReference>